<dbReference type="EMBL" id="UZAE01007653">
    <property type="protein sequence ID" value="VDO02484.1"/>
    <property type="molecule type" value="Genomic_DNA"/>
</dbReference>
<sequence length="168" mass="19374">MVINTSEISLPNIFIGPPQHKSAFKVQGFFSRKTNEFTYLGVTFDKKLSWKSHTAKVAERISNRLSALKRLVGNTKVHSLIKGKALTLYQKLLRNPRVKFFRTYKNRPTHLMQKAIELKKALQIAEKPENRPLFQQIGHFRKADTPPDQMLSLALVTNNVNYPADQWL</sequence>
<evidence type="ECO:0000313" key="3">
    <source>
        <dbReference type="WBParaSite" id="HNAJ_0000662801-mRNA-1"/>
    </source>
</evidence>
<organism evidence="3">
    <name type="scientific">Rodentolepis nana</name>
    <name type="common">Dwarf tapeworm</name>
    <name type="synonym">Hymenolepis nana</name>
    <dbReference type="NCBI Taxonomy" id="102285"/>
    <lineage>
        <taxon>Eukaryota</taxon>
        <taxon>Metazoa</taxon>
        <taxon>Spiralia</taxon>
        <taxon>Lophotrochozoa</taxon>
        <taxon>Platyhelminthes</taxon>
        <taxon>Cestoda</taxon>
        <taxon>Eucestoda</taxon>
        <taxon>Cyclophyllidea</taxon>
        <taxon>Hymenolepididae</taxon>
        <taxon>Rodentolepis</taxon>
    </lineage>
</organism>
<evidence type="ECO:0000313" key="2">
    <source>
        <dbReference type="Proteomes" id="UP000278807"/>
    </source>
</evidence>
<dbReference type="Proteomes" id="UP000278807">
    <property type="component" value="Unassembled WGS sequence"/>
</dbReference>
<dbReference type="WBParaSite" id="HNAJ_0000662801-mRNA-1">
    <property type="protein sequence ID" value="HNAJ_0000662801-mRNA-1"/>
    <property type="gene ID" value="HNAJ_0000662801"/>
</dbReference>
<protein>
    <submittedName>
        <fullName evidence="3">RVT_N domain-containing protein</fullName>
    </submittedName>
</protein>
<keyword evidence="2" id="KW-1185">Reference proteome</keyword>
<gene>
    <name evidence="1" type="ORF">HNAJ_LOCUS6624</name>
</gene>
<dbReference type="AlphaFoldDB" id="A0A0R3THT7"/>
<name>A0A0R3THT7_RODNA</name>
<reference evidence="3" key="1">
    <citation type="submission" date="2017-02" db="UniProtKB">
        <authorList>
            <consortium name="WormBaseParasite"/>
        </authorList>
    </citation>
    <scope>IDENTIFICATION</scope>
</reference>
<proteinExistence type="predicted"/>
<dbReference type="OrthoDB" id="3258143at2759"/>
<evidence type="ECO:0000313" key="1">
    <source>
        <dbReference type="EMBL" id="VDO02484.1"/>
    </source>
</evidence>
<accession>A0A0R3THT7</accession>
<reference evidence="1 2" key="2">
    <citation type="submission" date="2018-11" db="EMBL/GenBank/DDBJ databases">
        <authorList>
            <consortium name="Pathogen Informatics"/>
        </authorList>
    </citation>
    <scope>NUCLEOTIDE SEQUENCE [LARGE SCALE GENOMIC DNA]</scope>
</reference>